<keyword evidence="1" id="KW-0812">Transmembrane</keyword>
<evidence type="ECO:0008006" key="4">
    <source>
        <dbReference type="Google" id="ProtNLM"/>
    </source>
</evidence>
<evidence type="ECO:0000313" key="2">
    <source>
        <dbReference type="EMBL" id="EGR28882.1"/>
    </source>
</evidence>
<dbReference type="InParanoid" id="G0R0X1"/>
<evidence type="ECO:0000313" key="3">
    <source>
        <dbReference type="Proteomes" id="UP000008983"/>
    </source>
</evidence>
<dbReference type="GeneID" id="14904969"/>
<keyword evidence="1" id="KW-0472">Membrane</keyword>
<feature type="transmembrane region" description="Helical" evidence="1">
    <location>
        <begin position="33"/>
        <end position="57"/>
    </location>
</feature>
<evidence type="ECO:0000256" key="1">
    <source>
        <dbReference type="SAM" id="Phobius"/>
    </source>
</evidence>
<dbReference type="Proteomes" id="UP000008983">
    <property type="component" value="Unassembled WGS sequence"/>
</dbReference>
<name>G0R0X1_ICHMU</name>
<dbReference type="EMBL" id="GL984205">
    <property type="protein sequence ID" value="EGR28882.1"/>
    <property type="molecule type" value="Genomic_DNA"/>
</dbReference>
<sequence>MFISENLRKGVHYCLTLIFLFLLRFLINNIQQFLVLLWITFIKLLTQYSKFLFYFFLVHRNRALLLALQLAFIFRRLLRLIISLLALLHLLLGLQLFLSLL</sequence>
<feature type="transmembrane region" description="Helical" evidence="1">
    <location>
        <begin position="77"/>
        <end position="98"/>
    </location>
</feature>
<reference evidence="2 3" key="1">
    <citation type="submission" date="2011-07" db="EMBL/GenBank/DDBJ databases">
        <authorList>
            <person name="Coyne R."/>
            <person name="Brami D."/>
            <person name="Johnson J."/>
            <person name="Hostetler J."/>
            <person name="Hannick L."/>
            <person name="Clark T."/>
            <person name="Cassidy-Hanley D."/>
            <person name="Inman J."/>
        </authorList>
    </citation>
    <scope>NUCLEOTIDE SEQUENCE [LARGE SCALE GENOMIC DNA]</scope>
    <source>
        <strain evidence="2 3">G5</strain>
    </source>
</reference>
<keyword evidence="3" id="KW-1185">Reference proteome</keyword>
<feature type="transmembrane region" description="Helical" evidence="1">
    <location>
        <begin position="10"/>
        <end position="27"/>
    </location>
</feature>
<dbReference type="RefSeq" id="XP_004030118.1">
    <property type="nucleotide sequence ID" value="XM_004030070.1"/>
</dbReference>
<dbReference type="AlphaFoldDB" id="G0R0X1"/>
<keyword evidence="1" id="KW-1133">Transmembrane helix</keyword>
<organism evidence="2 3">
    <name type="scientific">Ichthyophthirius multifiliis</name>
    <name type="common">White spot disease agent</name>
    <name type="synonym">Ich</name>
    <dbReference type="NCBI Taxonomy" id="5932"/>
    <lineage>
        <taxon>Eukaryota</taxon>
        <taxon>Sar</taxon>
        <taxon>Alveolata</taxon>
        <taxon>Ciliophora</taxon>
        <taxon>Intramacronucleata</taxon>
        <taxon>Oligohymenophorea</taxon>
        <taxon>Hymenostomatida</taxon>
        <taxon>Ophryoglenina</taxon>
        <taxon>Ichthyophthirius</taxon>
    </lineage>
</organism>
<protein>
    <recommendedName>
        <fullName evidence="4">Transmembrane protein</fullName>
    </recommendedName>
</protein>
<gene>
    <name evidence="2" type="ORF">IMG5_167350</name>
</gene>
<accession>G0R0X1</accession>
<proteinExistence type="predicted"/>